<dbReference type="InterPro" id="IPR008965">
    <property type="entry name" value="CBM2/CBM3_carb-bd_dom_sf"/>
</dbReference>
<gene>
    <name evidence="11" type="ORF">UFOPK1827_00954</name>
    <name evidence="12" type="ORF">UFOPK2000_01151</name>
</gene>
<evidence type="ECO:0000313" key="11">
    <source>
        <dbReference type="EMBL" id="CAB4605871.1"/>
    </source>
</evidence>
<dbReference type="PANTHER" id="PTHR34142:SF1">
    <property type="entry name" value="GLYCOSIDE HYDROLASE FAMILY 5 DOMAIN-CONTAINING PROTEIN"/>
    <property type="match status" value="1"/>
</dbReference>
<dbReference type="Pfam" id="PF00553">
    <property type="entry name" value="CBM_2"/>
    <property type="match status" value="1"/>
</dbReference>
<dbReference type="AlphaFoldDB" id="A0A6J6GWY2"/>
<evidence type="ECO:0000256" key="7">
    <source>
        <dbReference type="ARBA" id="ARBA00023295"/>
    </source>
</evidence>
<evidence type="ECO:0000256" key="1">
    <source>
        <dbReference type="ARBA" id="ARBA00000966"/>
    </source>
</evidence>
<organism evidence="11">
    <name type="scientific">freshwater metagenome</name>
    <dbReference type="NCBI Taxonomy" id="449393"/>
    <lineage>
        <taxon>unclassified sequences</taxon>
        <taxon>metagenomes</taxon>
        <taxon>ecological metagenomes</taxon>
    </lineage>
</organism>
<dbReference type="SUPFAM" id="SSF51445">
    <property type="entry name" value="(Trans)glycosidases"/>
    <property type="match status" value="1"/>
</dbReference>
<sequence length="519" mass="54109">MRVRIRTSAIALISALAVLIASLVVVTTVGGGAASAASSPTFGTPVTIKVVGNHLVNGAGQTVRLLGVNRSGSEYACAQGWGLFDGPIDAASIASIASWNVNAVRLPLNEDCWLGINGVNAAYSGINYQNAISGYVRSLHNAGMAVVLDLHWNAPGTTLATSQQLMADADHAPAFWTSVAAVFKTDPGVIFDLYNEPHDISWSCWRDGCMTSGGWQAAGMQSLVNAVRSTGATQPIMVSGLNWAGDLSAWNTWVPNDPQKQLIADLHLYNFSQFNTQASWDQSVAPTAALFPIVAGEIGETDCAHGFIDSLMNWFDAKGISYMGWTWDAAGGWSCTNGPALISDYSGTPTGFGVGYRDHLAALAGGTATSTTSTSRPVSTTTTLPSTTTTTVAPATTTTVPSSTGAVKAIVRYRVINAWPGGLQASIDITNAANSSIGSVSAPWSLKFQLPSGVTMSSLWNADWTTTLTGSSQLIVTTGPSWHRSIAPGETWSVGYVLQGSAIPTSCSLNSAPCVFTVG</sequence>
<evidence type="ECO:0000256" key="8">
    <source>
        <dbReference type="ARBA" id="ARBA00023326"/>
    </source>
</evidence>
<feature type="domain" description="CBM2" evidence="10">
    <location>
        <begin position="400"/>
        <end position="517"/>
    </location>
</feature>
<evidence type="ECO:0000256" key="4">
    <source>
        <dbReference type="ARBA" id="ARBA00022801"/>
    </source>
</evidence>
<dbReference type="InterPro" id="IPR001919">
    <property type="entry name" value="CBD2"/>
</dbReference>
<name>A0A6J6GWY2_9ZZZZ</name>
<keyword evidence="8" id="KW-0624">Polysaccharide degradation</keyword>
<dbReference type="SMART" id="SM00637">
    <property type="entry name" value="CBD_II"/>
    <property type="match status" value="1"/>
</dbReference>
<evidence type="ECO:0000259" key="10">
    <source>
        <dbReference type="PROSITE" id="PS51173"/>
    </source>
</evidence>
<evidence type="ECO:0000256" key="5">
    <source>
        <dbReference type="ARBA" id="ARBA00023001"/>
    </source>
</evidence>
<dbReference type="GO" id="GO:0030247">
    <property type="term" value="F:polysaccharide binding"/>
    <property type="evidence" value="ECO:0007669"/>
    <property type="project" value="InterPro"/>
</dbReference>
<evidence type="ECO:0000256" key="3">
    <source>
        <dbReference type="ARBA" id="ARBA00022729"/>
    </source>
</evidence>
<keyword evidence="4" id="KW-0378">Hydrolase</keyword>
<keyword evidence="6" id="KW-0119">Carbohydrate metabolism</keyword>
<dbReference type="InterPro" id="IPR018087">
    <property type="entry name" value="Glyco_hydro_5_CS"/>
</dbReference>
<dbReference type="GO" id="GO:0008810">
    <property type="term" value="F:cellulase activity"/>
    <property type="evidence" value="ECO:0007669"/>
    <property type="project" value="UniProtKB-EC"/>
</dbReference>
<accession>A0A6J6GWY2</accession>
<dbReference type="GO" id="GO:0030245">
    <property type="term" value="P:cellulose catabolic process"/>
    <property type="evidence" value="ECO:0007669"/>
    <property type="project" value="UniProtKB-KW"/>
</dbReference>
<evidence type="ECO:0000256" key="9">
    <source>
        <dbReference type="SAM" id="MobiDB-lite"/>
    </source>
</evidence>
<evidence type="ECO:0000256" key="6">
    <source>
        <dbReference type="ARBA" id="ARBA00023277"/>
    </source>
</evidence>
<reference evidence="11" key="1">
    <citation type="submission" date="2020-05" db="EMBL/GenBank/DDBJ databases">
        <authorList>
            <person name="Chiriac C."/>
            <person name="Salcher M."/>
            <person name="Ghai R."/>
            <person name="Kavagutti S V."/>
        </authorList>
    </citation>
    <scope>NUCLEOTIDE SEQUENCE</scope>
</reference>
<keyword evidence="3" id="KW-0732">Signal</keyword>
<evidence type="ECO:0000256" key="2">
    <source>
        <dbReference type="ARBA" id="ARBA00012601"/>
    </source>
</evidence>
<proteinExistence type="predicted"/>
<dbReference type="InterPro" id="IPR012291">
    <property type="entry name" value="CBM2_carb-bd_dom_sf"/>
</dbReference>
<keyword evidence="7" id="KW-0326">Glycosidase</keyword>
<dbReference type="Pfam" id="PF00150">
    <property type="entry name" value="Cellulase"/>
    <property type="match status" value="1"/>
</dbReference>
<evidence type="ECO:0000313" key="12">
    <source>
        <dbReference type="EMBL" id="CAB4637930.1"/>
    </source>
</evidence>
<dbReference type="PROSITE" id="PS51173">
    <property type="entry name" value="CBM2"/>
    <property type="match status" value="1"/>
</dbReference>
<dbReference type="EMBL" id="CAEZUO010000038">
    <property type="protein sequence ID" value="CAB4605871.1"/>
    <property type="molecule type" value="Genomic_DNA"/>
</dbReference>
<comment type="catalytic activity">
    <reaction evidence="1">
        <text>Endohydrolysis of (1-&gt;4)-beta-D-glucosidic linkages in cellulose, lichenin and cereal beta-D-glucans.</text>
        <dbReference type="EC" id="3.2.1.4"/>
    </reaction>
</comment>
<feature type="region of interest" description="Disordered" evidence="9">
    <location>
        <begin position="368"/>
        <end position="389"/>
    </location>
</feature>
<keyword evidence="5" id="KW-0136">Cellulose degradation</keyword>
<protein>
    <recommendedName>
        <fullName evidence="2">cellulase</fullName>
        <ecNumber evidence="2">3.2.1.4</ecNumber>
    </recommendedName>
</protein>
<dbReference type="PANTHER" id="PTHR34142">
    <property type="entry name" value="ENDO-BETA-1,4-GLUCANASE A"/>
    <property type="match status" value="1"/>
</dbReference>
<dbReference type="InterPro" id="IPR001547">
    <property type="entry name" value="Glyco_hydro_5"/>
</dbReference>
<dbReference type="EMBL" id="CAEZVK010000134">
    <property type="protein sequence ID" value="CAB4637930.1"/>
    <property type="molecule type" value="Genomic_DNA"/>
</dbReference>
<dbReference type="SUPFAM" id="SSF49384">
    <property type="entry name" value="Carbohydrate-binding domain"/>
    <property type="match status" value="1"/>
</dbReference>
<dbReference type="PROSITE" id="PS00659">
    <property type="entry name" value="GLYCOSYL_HYDROL_F5"/>
    <property type="match status" value="1"/>
</dbReference>
<dbReference type="Gene3D" id="3.20.20.80">
    <property type="entry name" value="Glycosidases"/>
    <property type="match status" value="1"/>
</dbReference>
<dbReference type="InterPro" id="IPR017853">
    <property type="entry name" value="GH"/>
</dbReference>
<dbReference type="Gene3D" id="2.60.40.290">
    <property type="match status" value="1"/>
</dbReference>
<dbReference type="EC" id="3.2.1.4" evidence="2"/>